<keyword evidence="3" id="KW-1185">Reference proteome</keyword>
<feature type="coiled-coil region" evidence="1">
    <location>
        <begin position="13"/>
        <end position="51"/>
    </location>
</feature>
<evidence type="ECO:0000313" key="2">
    <source>
        <dbReference type="EMBL" id="MDN3204110.1"/>
    </source>
</evidence>
<dbReference type="RefSeq" id="WP_289999663.1">
    <property type="nucleotide sequence ID" value="NZ_JAUEPH010000003.1"/>
</dbReference>
<gene>
    <name evidence="2" type="ORF">QVH07_08120</name>
</gene>
<protein>
    <submittedName>
        <fullName evidence="2">Uncharacterized protein</fullName>
    </submittedName>
</protein>
<organism evidence="2 3">
    <name type="scientific">Algoriphagus sediminis</name>
    <dbReference type="NCBI Taxonomy" id="3057113"/>
    <lineage>
        <taxon>Bacteria</taxon>
        <taxon>Pseudomonadati</taxon>
        <taxon>Bacteroidota</taxon>
        <taxon>Cytophagia</taxon>
        <taxon>Cytophagales</taxon>
        <taxon>Cyclobacteriaceae</taxon>
        <taxon>Algoriphagus</taxon>
    </lineage>
</organism>
<dbReference type="Proteomes" id="UP001171916">
    <property type="component" value="Unassembled WGS sequence"/>
</dbReference>
<comment type="caution">
    <text evidence="2">The sequence shown here is derived from an EMBL/GenBank/DDBJ whole genome shotgun (WGS) entry which is preliminary data.</text>
</comment>
<reference evidence="2" key="1">
    <citation type="submission" date="2023-06" db="EMBL/GenBank/DDBJ databases">
        <title>Robiginitalea aurantiacus sp. nov. and Algoriphagus sediminis sp. nov., isolated from coastal sediment.</title>
        <authorList>
            <person name="Zhou Z.Y."/>
            <person name="An J."/>
            <person name="Jia Y.W."/>
            <person name="Du Z.J."/>
        </authorList>
    </citation>
    <scope>NUCLEOTIDE SEQUENCE</scope>
    <source>
        <strain evidence="2">C2-7</strain>
    </source>
</reference>
<dbReference type="EMBL" id="JAUEPH010000003">
    <property type="protein sequence ID" value="MDN3204110.1"/>
    <property type="molecule type" value="Genomic_DNA"/>
</dbReference>
<accession>A0ABT7YC53</accession>
<sequence length="63" mass="7239">MGLFWDLIQQSQIEEQNEKAISLEQRVVNLEEELKKTRVLLQKTLTILEQQVGRDIDGDGTIG</sequence>
<name>A0ABT7YC53_9BACT</name>
<evidence type="ECO:0000313" key="3">
    <source>
        <dbReference type="Proteomes" id="UP001171916"/>
    </source>
</evidence>
<proteinExistence type="predicted"/>
<evidence type="ECO:0000256" key="1">
    <source>
        <dbReference type="SAM" id="Coils"/>
    </source>
</evidence>
<keyword evidence="1" id="KW-0175">Coiled coil</keyword>